<evidence type="ECO:0000313" key="7">
    <source>
        <dbReference type="EMBL" id="TGN20214.1"/>
    </source>
</evidence>
<dbReference type="CDD" id="cd00165">
    <property type="entry name" value="S4"/>
    <property type="match status" value="1"/>
</dbReference>
<accession>A0A4R9M0H1</accession>
<dbReference type="InterPro" id="IPR036986">
    <property type="entry name" value="S4_RNA-bd_sf"/>
</dbReference>
<dbReference type="PANTHER" id="PTHR21600">
    <property type="entry name" value="MITOCHONDRIAL RNA PSEUDOURIDINE SYNTHASE"/>
    <property type="match status" value="1"/>
</dbReference>
<dbReference type="InterPro" id="IPR002942">
    <property type="entry name" value="S4_RNA-bd"/>
</dbReference>
<dbReference type="AlphaFoldDB" id="A0A4R9M0H1"/>
<proteinExistence type="inferred from homology"/>
<dbReference type="GO" id="GO:0000455">
    <property type="term" value="P:enzyme-directed rRNA pseudouridine synthesis"/>
    <property type="evidence" value="ECO:0007669"/>
    <property type="project" value="TreeGrafter"/>
</dbReference>
<dbReference type="EC" id="5.4.99.-" evidence="5"/>
<dbReference type="OrthoDB" id="305739at2"/>
<sequence length="314" mass="36077">MPSLFPKVHLGEYLFQRFPYHSREEWSELILAGRVTVNGNREDQTFPLSVGDRIEYLPFAEKIKEPEVNSDYSLLFESDEYLIVDKPANLPVHPAGRYRTRTLLTFLEKERGEGTCFPVHRLDRETSGVIVFAKTKDMRGKLQTLWEAREVEKKYLALVYGAFSGEKVCEGFIGKDKEASVRKKQKYSEHPFEDSKPCRTDFSPLLYDSEKNISLVLAKPVTGRIHQIRASLLGNGFPLVGDKLYGKRESAFLDFIQNGDADRLNVELGHHRQCLHAFSVSFTDPNTQKRMEFVSSLAKDLCPFFPFFDSKYVT</sequence>
<dbReference type="PROSITE" id="PS50889">
    <property type="entry name" value="S4"/>
    <property type="match status" value="1"/>
</dbReference>
<reference evidence="7" key="1">
    <citation type="journal article" date="2019" name="PLoS Negl. Trop. Dis.">
        <title>Revisiting the worldwide diversity of Leptospira species in the environment.</title>
        <authorList>
            <person name="Vincent A.T."/>
            <person name="Schiettekatte O."/>
            <person name="Bourhy P."/>
            <person name="Veyrier F.J."/>
            <person name="Picardeau M."/>
        </authorList>
    </citation>
    <scope>NUCLEOTIDE SEQUENCE [LARGE SCALE GENOMIC DNA]</scope>
    <source>
        <strain evidence="7">201300427</strain>
    </source>
</reference>
<dbReference type="InterPro" id="IPR006225">
    <property type="entry name" value="PsdUridine_synth_RluC/D"/>
</dbReference>
<dbReference type="PROSITE" id="PS01129">
    <property type="entry name" value="PSI_RLU"/>
    <property type="match status" value="1"/>
</dbReference>
<comment type="catalytic activity">
    <reaction evidence="5">
        <text>a uridine in RNA = a pseudouridine in RNA</text>
        <dbReference type="Rhea" id="RHEA:48348"/>
        <dbReference type="Rhea" id="RHEA-COMP:12068"/>
        <dbReference type="Rhea" id="RHEA-COMP:12069"/>
        <dbReference type="ChEBI" id="CHEBI:65314"/>
        <dbReference type="ChEBI" id="CHEBI:65315"/>
    </reaction>
</comment>
<dbReference type="InterPro" id="IPR006224">
    <property type="entry name" value="PsdUridine_synth_RluA-like_CS"/>
</dbReference>
<dbReference type="EMBL" id="RQHW01000016">
    <property type="protein sequence ID" value="TGN20214.1"/>
    <property type="molecule type" value="Genomic_DNA"/>
</dbReference>
<dbReference type="SUPFAM" id="SSF55174">
    <property type="entry name" value="Alpha-L RNA-binding motif"/>
    <property type="match status" value="1"/>
</dbReference>
<dbReference type="PANTHER" id="PTHR21600:SF44">
    <property type="entry name" value="RIBOSOMAL LARGE SUBUNIT PSEUDOURIDINE SYNTHASE D"/>
    <property type="match status" value="1"/>
</dbReference>
<comment type="function">
    <text evidence="5">Responsible for synthesis of pseudouridine from uracil.</text>
</comment>
<dbReference type="SUPFAM" id="SSF55120">
    <property type="entry name" value="Pseudouridine synthase"/>
    <property type="match status" value="1"/>
</dbReference>
<evidence type="ECO:0000256" key="4">
    <source>
        <dbReference type="PROSITE-ProRule" id="PRU00182"/>
    </source>
</evidence>
<comment type="similarity">
    <text evidence="1 5">Belongs to the pseudouridine synthase RluA family.</text>
</comment>
<dbReference type="Gene3D" id="3.10.290.10">
    <property type="entry name" value="RNA-binding S4 domain"/>
    <property type="match status" value="1"/>
</dbReference>
<gene>
    <name evidence="7" type="ORF">EHS15_05330</name>
</gene>
<dbReference type="InterPro" id="IPR006145">
    <property type="entry name" value="PsdUridine_synth_RsuA/RluA"/>
</dbReference>
<comment type="caution">
    <text evidence="7">The sequence shown here is derived from an EMBL/GenBank/DDBJ whole genome shotgun (WGS) entry which is preliminary data.</text>
</comment>
<dbReference type="GO" id="GO:0120159">
    <property type="term" value="F:rRNA pseudouridine synthase activity"/>
    <property type="evidence" value="ECO:0007669"/>
    <property type="project" value="UniProtKB-ARBA"/>
</dbReference>
<dbReference type="GO" id="GO:0003723">
    <property type="term" value="F:RNA binding"/>
    <property type="evidence" value="ECO:0007669"/>
    <property type="project" value="UniProtKB-KW"/>
</dbReference>
<keyword evidence="4" id="KW-0694">RNA-binding</keyword>
<dbReference type="NCBIfam" id="TIGR00005">
    <property type="entry name" value="rluA_subfam"/>
    <property type="match status" value="1"/>
</dbReference>
<dbReference type="InterPro" id="IPR050188">
    <property type="entry name" value="RluA_PseudoU_synthase"/>
</dbReference>
<dbReference type="Proteomes" id="UP000298058">
    <property type="component" value="Unassembled WGS sequence"/>
</dbReference>
<feature type="active site" evidence="3">
    <location>
        <position position="123"/>
    </location>
</feature>
<evidence type="ECO:0000313" key="8">
    <source>
        <dbReference type="Proteomes" id="UP000298058"/>
    </source>
</evidence>
<keyword evidence="2 5" id="KW-0413">Isomerase</keyword>
<dbReference type="SMART" id="SM00363">
    <property type="entry name" value="S4"/>
    <property type="match status" value="1"/>
</dbReference>
<dbReference type="Pfam" id="PF00849">
    <property type="entry name" value="PseudoU_synth_2"/>
    <property type="match status" value="1"/>
</dbReference>
<organism evidence="7 8">
    <name type="scientific">Leptospira idonii</name>
    <dbReference type="NCBI Taxonomy" id="1193500"/>
    <lineage>
        <taxon>Bacteria</taxon>
        <taxon>Pseudomonadati</taxon>
        <taxon>Spirochaetota</taxon>
        <taxon>Spirochaetia</taxon>
        <taxon>Leptospirales</taxon>
        <taxon>Leptospiraceae</taxon>
        <taxon>Leptospira</taxon>
    </lineage>
</organism>
<dbReference type="Pfam" id="PF01479">
    <property type="entry name" value="S4"/>
    <property type="match status" value="1"/>
</dbReference>
<dbReference type="Gene3D" id="3.30.2350.10">
    <property type="entry name" value="Pseudouridine synthase"/>
    <property type="match status" value="1"/>
</dbReference>
<evidence type="ECO:0000259" key="6">
    <source>
        <dbReference type="SMART" id="SM00363"/>
    </source>
</evidence>
<evidence type="ECO:0000256" key="1">
    <source>
        <dbReference type="ARBA" id="ARBA00010876"/>
    </source>
</evidence>
<dbReference type="InterPro" id="IPR020103">
    <property type="entry name" value="PsdUridine_synth_cat_dom_sf"/>
</dbReference>
<evidence type="ECO:0000256" key="2">
    <source>
        <dbReference type="ARBA" id="ARBA00023235"/>
    </source>
</evidence>
<name>A0A4R9M0H1_9LEPT</name>
<keyword evidence="8" id="KW-1185">Reference proteome</keyword>
<evidence type="ECO:0000256" key="3">
    <source>
        <dbReference type="PIRSR" id="PIRSR606225-1"/>
    </source>
</evidence>
<evidence type="ECO:0000256" key="5">
    <source>
        <dbReference type="RuleBase" id="RU362028"/>
    </source>
</evidence>
<protein>
    <recommendedName>
        <fullName evidence="5">Pseudouridine synthase</fullName>
        <ecNumber evidence="5">5.4.99.-</ecNumber>
    </recommendedName>
</protein>
<feature type="domain" description="RNA-binding S4" evidence="6">
    <location>
        <begin position="8"/>
        <end position="71"/>
    </location>
</feature>